<dbReference type="InterPro" id="IPR011009">
    <property type="entry name" value="Kinase-like_dom_sf"/>
</dbReference>
<keyword evidence="2" id="KW-1185">Reference proteome</keyword>
<evidence type="ECO:0008006" key="3">
    <source>
        <dbReference type="Google" id="ProtNLM"/>
    </source>
</evidence>
<dbReference type="STRING" id="92696.A0A4R0RQA0"/>
<comment type="caution">
    <text evidence="1">The sequence shown here is derived from an EMBL/GenBank/DDBJ whole genome shotgun (WGS) entry which is preliminary data.</text>
</comment>
<evidence type="ECO:0000313" key="1">
    <source>
        <dbReference type="EMBL" id="TCD69926.1"/>
    </source>
</evidence>
<proteinExistence type="predicted"/>
<accession>A0A4R0RQA0</accession>
<dbReference type="EMBL" id="RWJN01000031">
    <property type="protein sequence ID" value="TCD69926.1"/>
    <property type="molecule type" value="Genomic_DNA"/>
</dbReference>
<dbReference type="OrthoDB" id="5987198at2759"/>
<protein>
    <recommendedName>
        <fullName evidence="3">Protein kinase domain-containing protein</fullName>
    </recommendedName>
</protein>
<evidence type="ECO:0000313" key="2">
    <source>
        <dbReference type="Proteomes" id="UP000292702"/>
    </source>
</evidence>
<reference evidence="1 2" key="1">
    <citation type="submission" date="2018-11" db="EMBL/GenBank/DDBJ databases">
        <title>Genome assembly of Steccherinum ochraceum LE-BIN_3174, the white-rot fungus of the Steccherinaceae family (The Residual Polyporoid clade, Polyporales, Basidiomycota).</title>
        <authorList>
            <person name="Fedorova T.V."/>
            <person name="Glazunova O.A."/>
            <person name="Landesman E.O."/>
            <person name="Moiseenko K.V."/>
            <person name="Psurtseva N.V."/>
            <person name="Savinova O.S."/>
            <person name="Shakhova N.V."/>
            <person name="Tyazhelova T.V."/>
            <person name="Vasina D.V."/>
        </authorList>
    </citation>
    <scope>NUCLEOTIDE SEQUENCE [LARGE SCALE GENOMIC DNA]</scope>
    <source>
        <strain evidence="1 2">LE-BIN_3174</strain>
    </source>
</reference>
<dbReference type="SUPFAM" id="SSF56112">
    <property type="entry name" value="Protein kinase-like (PK-like)"/>
    <property type="match status" value="1"/>
</dbReference>
<dbReference type="AlphaFoldDB" id="A0A4R0RQA0"/>
<gene>
    <name evidence="1" type="ORF">EIP91_005750</name>
</gene>
<sequence length="376" mass="43303">MKEHTRQEDHIIHKPWPDPVVPDRDWMVHYDFLLARGFALRDHWRPGSSTTLPSSGLKTSLRHIVNLPDSMDAKEVNTGRLVLIRQLQTSSLEMQLLDALSSEDLRGHPHNHCCPILSRFSDPNEPATTFIVIPYPHHSPFLPSFHSINEVMEYGKQLLEGIAFLHSRNIAHVLPISWELHHRFPFSYNHVEMYPDSYDVPEPKYCPDRHNPCRHLSKRPKDVFYFFTHLHFAILQGNTCPPEVSDSDAETLSDTPETSAATLVTAATLVKSDTDPSQLSTAVDEPAIPYSTSDLLPLHENDDSPTPAMINDLQRFVYVFVRQFWEKGWTNKKFAFLQEFEDQVLGPDPLNAKKALALWSTLHQRLSFFQRYVRRP</sequence>
<name>A0A4R0RQA0_9APHY</name>
<dbReference type="Proteomes" id="UP000292702">
    <property type="component" value="Unassembled WGS sequence"/>
</dbReference>
<organism evidence="1 2">
    <name type="scientific">Steccherinum ochraceum</name>
    <dbReference type="NCBI Taxonomy" id="92696"/>
    <lineage>
        <taxon>Eukaryota</taxon>
        <taxon>Fungi</taxon>
        <taxon>Dikarya</taxon>
        <taxon>Basidiomycota</taxon>
        <taxon>Agaricomycotina</taxon>
        <taxon>Agaricomycetes</taxon>
        <taxon>Polyporales</taxon>
        <taxon>Steccherinaceae</taxon>
        <taxon>Steccherinum</taxon>
    </lineage>
</organism>